<evidence type="ECO:0000259" key="1">
    <source>
        <dbReference type="PROSITE" id="PS50097"/>
    </source>
</evidence>
<protein>
    <recommendedName>
        <fullName evidence="1">BTB domain-containing protein</fullName>
    </recommendedName>
</protein>
<name>A0A0C3PTQ3_PHLG1</name>
<dbReference type="EMBL" id="KN840450">
    <property type="protein sequence ID" value="KIP10948.1"/>
    <property type="molecule type" value="Genomic_DNA"/>
</dbReference>
<dbReference type="AlphaFoldDB" id="A0A0C3PTQ3"/>
<dbReference type="Gene3D" id="3.30.710.10">
    <property type="entry name" value="Potassium Channel Kv1.1, Chain A"/>
    <property type="match status" value="1"/>
</dbReference>
<dbReference type="Pfam" id="PF00651">
    <property type="entry name" value="BTB"/>
    <property type="match status" value="1"/>
</dbReference>
<sequence length="314" mass="34765">MQSEDAEVAAVAAAAEDEKPAPVFHELFNSPDADSVLGSKDGVLFRVHSFVLKTTSGWFRAMFSLPQKSQTPDDPAVIAYLDEDAATLEALLRCVCGLPIPRLDSYDTIEALLFAAEKYDMPGPPSIVRAMVSTPTLLADPLRLFVLACRYGWEDVVQLASAQTLSLSIYDKKYTASLEKLSSRSLLKLGALHRGRRDALEARLNEPPFVPDHGDSSCSHCGASVDYHTWRALKSKIFKEMDARPLGDMVVEPGMTLWDEAQSCWSAKCSNCHRVLYDKMETQRVIRECMQQLPTTLDAMASHEMEKLALVHIG</sequence>
<dbReference type="PROSITE" id="PS50097">
    <property type="entry name" value="BTB"/>
    <property type="match status" value="1"/>
</dbReference>
<dbReference type="HOGENOM" id="CLU_052397_2_1_1"/>
<keyword evidence="3" id="KW-1185">Reference proteome</keyword>
<dbReference type="CDD" id="cd18186">
    <property type="entry name" value="BTB_POZ_ZBTB_KLHL-like"/>
    <property type="match status" value="1"/>
</dbReference>
<reference evidence="2 3" key="1">
    <citation type="journal article" date="2014" name="PLoS Genet.">
        <title>Analysis of the Phlebiopsis gigantea genome, transcriptome and secretome provides insight into its pioneer colonization strategies of wood.</title>
        <authorList>
            <person name="Hori C."/>
            <person name="Ishida T."/>
            <person name="Igarashi K."/>
            <person name="Samejima M."/>
            <person name="Suzuki H."/>
            <person name="Master E."/>
            <person name="Ferreira P."/>
            <person name="Ruiz-Duenas F.J."/>
            <person name="Held B."/>
            <person name="Canessa P."/>
            <person name="Larrondo L.F."/>
            <person name="Schmoll M."/>
            <person name="Druzhinina I.S."/>
            <person name="Kubicek C.P."/>
            <person name="Gaskell J.A."/>
            <person name="Kersten P."/>
            <person name="St John F."/>
            <person name="Glasner J."/>
            <person name="Sabat G."/>
            <person name="Splinter BonDurant S."/>
            <person name="Syed K."/>
            <person name="Yadav J."/>
            <person name="Mgbeahuruike A.C."/>
            <person name="Kovalchuk A."/>
            <person name="Asiegbu F.O."/>
            <person name="Lackner G."/>
            <person name="Hoffmeister D."/>
            <person name="Rencoret J."/>
            <person name="Gutierrez A."/>
            <person name="Sun H."/>
            <person name="Lindquist E."/>
            <person name="Barry K."/>
            <person name="Riley R."/>
            <person name="Grigoriev I.V."/>
            <person name="Henrissat B."/>
            <person name="Kues U."/>
            <person name="Berka R.M."/>
            <person name="Martinez A.T."/>
            <person name="Covert S.F."/>
            <person name="Blanchette R.A."/>
            <person name="Cullen D."/>
        </authorList>
    </citation>
    <scope>NUCLEOTIDE SEQUENCE [LARGE SCALE GENOMIC DNA]</scope>
    <source>
        <strain evidence="2 3">11061_1 CR5-6</strain>
    </source>
</reference>
<feature type="domain" description="BTB" evidence="1">
    <location>
        <begin position="33"/>
        <end position="93"/>
    </location>
</feature>
<dbReference type="OrthoDB" id="3238622at2759"/>
<proteinExistence type="predicted"/>
<dbReference type="InterPro" id="IPR011333">
    <property type="entry name" value="SKP1/BTB/POZ_sf"/>
</dbReference>
<evidence type="ECO:0000313" key="2">
    <source>
        <dbReference type="EMBL" id="KIP10948.1"/>
    </source>
</evidence>
<organism evidence="2 3">
    <name type="scientific">Phlebiopsis gigantea (strain 11061_1 CR5-6)</name>
    <name type="common">White-rot fungus</name>
    <name type="synonym">Peniophora gigantea</name>
    <dbReference type="NCBI Taxonomy" id="745531"/>
    <lineage>
        <taxon>Eukaryota</taxon>
        <taxon>Fungi</taxon>
        <taxon>Dikarya</taxon>
        <taxon>Basidiomycota</taxon>
        <taxon>Agaricomycotina</taxon>
        <taxon>Agaricomycetes</taxon>
        <taxon>Polyporales</taxon>
        <taxon>Phanerochaetaceae</taxon>
        <taxon>Phlebiopsis</taxon>
    </lineage>
</organism>
<dbReference type="InterPro" id="IPR000210">
    <property type="entry name" value="BTB/POZ_dom"/>
</dbReference>
<accession>A0A0C3PTQ3</accession>
<dbReference type="Proteomes" id="UP000053257">
    <property type="component" value="Unassembled WGS sequence"/>
</dbReference>
<evidence type="ECO:0000313" key="3">
    <source>
        <dbReference type="Proteomes" id="UP000053257"/>
    </source>
</evidence>
<gene>
    <name evidence="2" type="ORF">PHLGIDRAFT_100535</name>
</gene>
<dbReference type="SUPFAM" id="SSF54695">
    <property type="entry name" value="POZ domain"/>
    <property type="match status" value="1"/>
</dbReference>
<dbReference type="STRING" id="745531.A0A0C3PTQ3"/>